<dbReference type="Gene3D" id="3.30.70.360">
    <property type="match status" value="1"/>
</dbReference>
<feature type="binding site" evidence="1">
    <location>
        <position position="138"/>
    </location>
    <ligand>
        <name>Mn(2+)</name>
        <dbReference type="ChEBI" id="CHEBI:29035"/>
        <label>2</label>
    </ligand>
</feature>
<feature type="region of interest" description="Disordered" evidence="2">
    <location>
        <begin position="1"/>
        <end position="32"/>
    </location>
</feature>
<dbReference type="PANTHER" id="PTHR11014:SF63">
    <property type="entry name" value="METALLOPEPTIDASE, PUTATIVE (AFU_ORTHOLOGUE AFUA_6G09600)-RELATED"/>
    <property type="match status" value="1"/>
</dbReference>
<proteinExistence type="predicted"/>
<evidence type="ECO:0000313" key="4">
    <source>
        <dbReference type="Proteomes" id="UP000215896"/>
    </source>
</evidence>
<keyword evidence="3" id="KW-0378">Hydrolase</keyword>
<dbReference type="GO" id="GO:0046872">
    <property type="term" value="F:metal ion binding"/>
    <property type="evidence" value="ECO:0007669"/>
    <property type="project" value="UniProtKB-KW"/>
</dbReference>
<dbReference type="AlphaFoldDB" id="A0A255GC71"/>
<dbReference type="PANTHER" id="PTHR11014">
    <property type="entry name" value="PEPTIDASE M20 FAMILY MEMBER"/>
    <property type="match status" value="1"/>
</dbReference>
<organism evidence="3 4">
    <name type="scientific">Enemella evansiae</name>
    <dbReference type="NCBI Taxonomy" id="2016499"/>
    <lineage>
        <taxon>Bacteria</taxon>
        <taxon>Bacillati</taxon>
        <taxon>Actinomycetota</taxon>
        <taxon>Actinomycetes</taxon>
        <taxon>Propionibacteriales</taxon>
        <taxon>Propionibacteriaceae</taxon>
        <taxon>Enemella</taxon>
    </lineage>
</organism>
<name>A0A255GC71_9ACTN</name>
<feature type="binding site" evidence="1">
    <location>
        <position position="200"/>
    </location>
    <ligand>
        <name>Mn(2+)</name>
        <dbReference type="ChEBI" id="CHEBI:29035"/>
        <label>2</label>
    </ligand>
</feature>
<comment type="caution">
    <text evidence="3">The sequence shown here is derived from an EMBL/GenBank/DDBJ whole genome shotgun (WGS) entry which is preliminary data.</text>
</comment>
<evidence type="ECO:0000313" key="3">
    <source>
        <dbReference type="EMBL" id="OYO13490.1"/>
    </source>
</evidence>
<dbReference type="Pfam" id="PF01546">
    <property type="entry name" value="Peptidase_M20"/>
    <property type="match status" value="1"/>
</dbReference>
<keyword evidence="4" id="KW-1185">Reference proteome</keyword>
<accession>A0A255GC71</accession>
<feature type="binding site" evidence="1">
    <location>
        <position position="399"/>
    </location>
    <ligand>
        <name>Mn(2+)</name>
        <dbReference type="ChEBI" id="CHEBI:29035"/>
        <label>2</label>
    </ligand>
</feature>
<evidence type="ECO:0000256" key="1">
    <source>
        <dbReference type="PIRSR" id="PIRSR005962-1"/>
    </source>
</evidence>
<reference evidence="3 4" key="1">
    <citation type="submission" date="2017-07" db="EMBL/GenBank/DDBJ databases">
        <title>Draft whole genome sequences of clinical Proprionibacteriaceae strains.</title>
        <authorList>
            <person name="Bernier A.-M."/>
            <person name="Bernard K."/>
            <person name="Domingo M.-C."/>
        </authorList>
    </citation>
    <scope>NUCLEOTIDE SEQUENCE [LARGE SCALE GENOMIC DNA]</scope>
    <source>
        <strain evidence="3 4">NML 030167</strain>
    </source>
</reference>
<dbReference type="RefSeq" id="WP_094405638.1">
    <property type="nucleotide sequence ID" value="NZ_NMVM01000002.1"/>
</dbReference>
<dbReference type="EMBL" id="NMVO01000013">
    <property type="protein sequence ID" value="OYO13490.1"/>
    <property type="molecule type" value="Genomic_DNA"/>
</dbReference>
<dbReference type="OrthoDB" id="9777385at2"/>
<keyword evidence="1" id="KW-0464">Manganese</keyword>
<dbReference type="GO" id="GO:0016787">
    <property type="term" value="F:hydrolase activity"/>
    <property type="evidence" value="ECO:0007669"/>
    <property type="project" value="UniProtKB-KW"/>
</dbReference>
<dbReference type="PIRSF" id="PIRSF005962">
    <property type="entry name" value="Pept_M20D_amidohydro"/>
    <property type="match status" value="1"/>
</dbReference>
<dbReference type="SUPFAM" id="SSF55031">
    <property type="entry name" value="Bacterial exopeptidase dimerisation domain"/>
    <property type="match status" value="1"/>
</dbReference>
<dbReference type="NCBIfam" id="TIGR01891">
    <property type="entry name" value="amidohydrolases"/>
    <property type="match status" value="1"/>
</dbReference>
<dbReference type="InterPro" id="IPR036264">
    <property type="entry name" value="Bact_exopeptidase_dim_dom"/>
</dbReference>
<keyword evidence="1" id="KW-0479">Metal-binding</keyword>
<dbReference type="Proteomes" id="UP000215896">
    <property type="component" value="Unassembled WGS sequence"/>
</dbReference>
<sequence>MRSEQEAAAPAGGGVIEDQQPPRAGRERTDPTAVAARIDEVVAELEPRLIAYRRDMHAHPEPSREEHRTTARIRGVLESLDLEPQGLDVSTGLYVDVLPRGQRRTPRIGLRADIDALQLLDTKDVPYRSTHEGVAHACGHDVHTTVLLGTAAVLARLRDEGLLQRGVRLLFQPAEETIGGASDMVAQGLLDELREVYALHCDPRTEVGRVALRTGAITSACDRFSVRFIGPGGHSSRPHLSADLVMAIGAVITEVPTLLSRRIDPRVGASMVWGQVRAGNAANAIPATGELSGTLRCLQLEGWQRARDLVPELIAQVAAPYGVEVEVDRSEGIPPTVNHPGGTARLAEAVRTMLGVDGVGETEQSLGGEDFSEMLLRVPGALGRLGVRPLGQQDWPDLHRPEFDVDEQCLAIGVRVLSALVALRGDPAPPRKRPAS</sequence>
<evidence type="ECO:0000256" key="2">
    <source>
        <dbReference type="SAM" id="MobiDB-lite"/>
    </source>
</evidence>
<protein>
    <submittedName>
        <fullName evidence="3">N-acyl-L-amino acid amidohydrolase</fullName>
    </submittedName>
</protein>
<dbReference type="InterPro" id="IPR017439">
    <property type="entry name" value="Amidohydrolase"/>
</dbReference>
<dbReference type="SUPFAM" id="SSF53187">
    <property type="entry name" value="Zn-dependent exopeptidases"/>
    <property type="match status" value="1"/>
</dbReference>
<gene>
    <name evidence="3" type="ORF">CGZ94_10990</name>
</gene>
<dbReference type="Gene3D" id="3.40.630.10">
    <property type="entry name" value="Zn peptidases"/>
    <property type="match status" value="1"/>
</dbReference>
<feature type="binding site" evidence="1">
    <location>
        <position position="176"/>
    </location>
    <ligand>
        <name>Mn(2+)</name>
        <dbReference type="ChEBI" id="CHEBI:29035"/>
        <label>2</label>
    </ligand>
</feature>
<dbReference type="InterPro" id="IPR002933">
    <property type="entry name" value="Peptidase_M20"/>
</dbReference>
<feature type="binding site" evidence="1">
    <location>
        <position position="140"/>
    </location>
    <ligand>
        <name>Mn(2+)</name>
        <dbReference type="ChEBI" id="CHEBI:29035"/>
        <label>2</label>
    </ligand>
</feature>
<comment type="cofactor">
    <cofactor evidence="1">
        <name>Mn(2+)</name>
        <dbReference type="ChEBI" id="CHEBI:29035"/>
    </cofactor>
    <text evidence="1">The Mn(2+) ion enhances activity.</text>
</comment>